<dbReference type="RefSeq" id="WP_011807328.1">
    <property type="nucleotide sequence ID" value="NC_008783.1"/>
</dbReference>
<evidence type="ECO:0000313" key="2">
    <source>
        <dbReference type="Proteomes" id="UP000000643"/>
    </source>
</evidence>
<sequence>MTEEWGRAKGIGIFWGEKVICANAFEGKIIAINTGVITVRVKDLIDNERIKNKP</sequence>
<evidence type="ECO:0000313" key="1">
    <source>
        <dbReference type="EMBL" id="ABM44896.1"/>
    </source>
</evidence>
<accession>A1US26</accession>
<dbReference type="Proteomes" id="UP000000643">
    <property type="component" value="Chromosome"/>
</dbReference>
<reference evidence="1 2" key="1">
    <citation type="submission" date="2006-12" db="EMBL/GenBank/DDBJ databases">
        <authorList>
            <person name="Hendrix L."/>
            <person name="Mohamoud Y."/>
            <person name="Radune D."/>
            <person name="Shvartsbeyn A."/>
            <person name="Daugherty S."/>
            <person name="Dodson R."/>
            <person name="Durkin A.S."/>
            <person name="Harkins D."/>
            <person name="Huot H."/>
            <person name="Kothari S.P."/>
            <person name="Madupu R."/>
            <person name="Li J."/>
            <person name="Nelson W.C."/>
            <person name="Shrivastava S."/>
            <person name="Giglio M.G."/>
            <person name="Haft D."/>
            <person name="Selengut J."/>
            <person name="Fraser-Ligget C."/>
            <person name="Seshadri R."/>
        </authorList>
    </citation>
    <scope>NUCLEOTIDE SEQUENCE [LARGE SCALE GENOMIC DNA]</scope>
    <source>
        <strain evidence="2">ATCC 35685 / NCTC 12138 / KC583</strain>
    </source>
</reference>
<dbReference type="STRING" id="360095.BARBAKC583_0463"/>
<gene>
    <name evidence="1" type="ordered locus">BARBAKC583_0463</name>
</gene>
<name>A1US26_BARBK</name>
<dbReference type="HOGENOM" id="CLU_3040753_0_0_5"/>
<dbReference type="KEGG" id="bbk:BARBAKC583_0463"/>
<protein>
    <submittedName>
        <fullName evidence="1">Uncharacterized protein</fullName>
    </submittedName>
</protein>
<organism evidence="1 2">
    <name type="scientific">Bartonella bacilliformis (strain ATCC 35685 / KC583 / Herrer 020/F12,63)</name>
    <dbReference type="NCBI Taxonomy" id="360095"/>
    <lineage>
        <taxon>Bacteria</taxon>
        <taxon>Pseudomonadati</taxon>
        <taxon>Pseudomonadota</taxon>
        <taxon>Alphaproteobacteria</taxon>
        <taxon>Hyphomicrobiales</taxon>
        <taxon>Bartonellaceae</taxon>
        <taxon>Bartonella</taxon>
    </lineage>
</organism>
<dbReference type="AlphaFoldDB" id="A1US26"/>
<dbReference type="EMBL" id="CP000524">
    <property type="protein sequence ID" value="ABM44896.1"/>
    <property type="molecule type" value="Genomic_DNA"/>
</dbReference>
<proteinExistence type="predicted"/>
<dbReference type="GeneID" id="93058476"/>